<dbReference type="PANTHER" id="PTHR43409:SF16">
    <property type="entry name" value="SLR0320 PROTEIN"/>
    <property type="match status" value="1"/>
</dbReference>
<protein>
    <submittedName>
        <fullName evidence="7">Radical SAM domain protein</fullName>
    </submittedName>
</protein>
<dbReference type="InterPro" id="IPR058240">
    <property type="entry name" value="rSAM_sf"/>
</dbReference>
<evidence type="ECO:0000256" key="3">
    <source>
        <dbReference type="ARBA" id="ARBA00022723"/>
    </source>
</evidence>
<organism evidence="7 8">
    <name type="scientific">Candidatus Magnetobacterium bavaricum</name>
    <dbReference type="NCBI Taxonomy" id="29290"/>
    <lineage>
        <taxon>Bacteria</taxon>
        <taxon>Pseudomonadati</taxon>
        <taxon>Nitrospirota</taxon>
        <taxon>Thermodesulfovibrionia</taxon>
        <taxon>Thermodesulfovibrionales</taxon>
        <taxon>Candidatus Magnetobacteriaceae</taxon>
        <taxon>Candidatus Magnetobacterium</taxon>
    </lineage>
</organism>
<dbReference type="GO" id="GO:0051536">
    <property type="term" value="F:iron-sulfur cluster binding"/>
    <property type="evidence" value="ECO:0007669"/>
    <property type="project" value="UniProtKB-KW"/>
</dbReference>
<sequence>MRKPEDIISEIRYNVNNHGIKDFTFSDETFNSNMTYMERFCTLIEAEGLKVTLGGQGRITRWMTPEVLRKMKQAGFYGINYGLESGSDKVIADMKKGFDAALACRVLRDTHEAGIRAVVNFIVGYPAEDEIAFAETLEFLRQNAKYISAVNTVSHCRINKGS</sequence>
<dbReference type="SUPFAM" id="SSF102114">
    <property type="entry name" value="Radical SAM enzymes"/>
    <property type="match status" value="1"/>
</dbReference>
<evidence type="ECO:0000256" key="1">
    <source>
        <dbReference type="ARBA" id="ARBA00001966"/>
    </source>
</evidence>
<gene>
    <name evidence="7" type="ORF">MBAV_004375</name>
</gene>
<evidence type="ECO:0000259" key="6">
    <source>
        <dbReference type="PROSITE" id="PS51918"/>
    </source>
</evidence>
<dbReference type="PROSITE" id="PS51918">
    <property type="entry name" value="RADICAL_SAM"/>
    <property type="match status" value="1"/>
</dbReference>
<evidence type="ECO:0000256" key="4">
    <source>
        <dbReference type="ARBA" id="ARBA00023004"/>
    </source>
</evidence>
<evidence type="ECO:0000256" key="5">
    <source>
        <dbReference type="ARBA" id="ARBA00023014"/>
    </source>
</evidence>
<keyword evidence="8" id="KW-1185">Reference proteome</keyword>
<dbReference type="AlphaFoldDB" id="A0A0F3GN83"/>
<dbReference type="EMBL" id="LACI01001899">
    <property type="protein sequence ID" value="KJU83434.1"/>
    <property type="molecule type" value="Genomic_DNA"/>
</dbReference>
<name>A0A0F3GN83_9BACT</name>
<dbReference type="Pfam" id="PF04055">
    <property type="entry name" value="Radical_SAM"/>
    <property type="match status" value="1"/>
</dbReference>
<dbReference type="InterPro" id="IPR007197">
    <property type="entry name" value="rSAM"/>
</dbReference>
<evidence type="ECO:0000256" key="2">
    <source>
        <dbReference type="ARBA" id="ARBA00022691"/>
    </source>
</evidence>
<reference evidence="7 8" key="1">
    <citation type="submission" date="2015-02" db="EMBL/GenBank/DDBJ databases">
        <title>Single-cell genomics of uncultivated deep-branching MTB reveals a conserved set of magnetosome genes.</title>
        <authorList>
            <person name="Kolinko S."/>
            <person name="Richter M."/>
            <person name="Glockner F.O."/>
            <person name="Brachmann A."/>
            <person name="Schuler D."/>
        </authorList>
    </citation>
    <scope>NUCLEOTIDE SEQUENCE [LARGE SCALE GENOMIC DNA]</scope>
    <source>
        <strain evidence="7">TM-1</strain>
    </source>
</reference>
<dbReference type="GO" id="GO:0003824">
    <property type="term" value="F:catalytic activity"/>
    <property type="evidence" value="ECO:0007669"/>
    <property type="project" value="InterPro"/>
</dbReference>
<keyword evidence="2" id="KW-0949">S-adenosyl-L-methionine</keyword>
<keyword evidence="5" id="KW-0411">Iron-sulfur</keyword>
<dbReference type="GO" id="GO:0046872">
    <property type="term" value="F:metal ion binding"/>
    <property type="evidence" value="ECO:0007669"/>
    <property type="project" value="UniProtKB-KW"/>
</dbReference>
<dbReference type="GO" id="GO:0005829">
    <property type="term" value="C:cytosol"/>
    <property type="evidence" value="ECO:0007669"/>
    <property type="project" value="TreeGrafter"/>
</dbReference>
<proteinExistence type="predicted"/>
<feature type="non-terminal residue" evidence="7">
    <location>
        <position position="162"/>
    </location>
</feature>
<evidence type="ECO:0000313" key="8">
    <source>
        <dbReference type="Proteomes" id="UP000033423"/>
    </source>
</evidence>
<keyword evidence="4" id="KW-0408">Iron</keyword>
<accession>A0A0F3GN83</accession>
<dbReference type="InterPro" id="IPR051198">
    <property type="entry name" value="BchE-like"/>
</dbReference>
<evidence type="ECO:0000313" key="7">
    <source>
        <dbReference type="EMBL" id="KJU83434.1"/>
    </source>
</evidence>
<keyword evidence="3" id="KW-0479">Metal-binding</keyword>
<comment type="caution">
    <text evidence="7">The sequence shown here is derived from an EMBL/GenBank/DDBJ whole genome shotgun (WGS) entry which is preliminary data.</text>
</comment>
<dbReference type="InterPro" id="IPR023404">
    <property type="entry name" value="rSAM_horseshoe"/>
</dbReference>
<comment type="cofactor">
    <cofactor evidence="1">
        <name>[4Fe-4S] cluster</name>
        <dbReference type="ChEBI" id="CHEBI:49883"/>
    </cofactor>
</comment>
<feature type="domain" description="Radical SAM core" evidence="6">
    <location>
        <begin position="1"/>
        <end position="162"/>
    </location>
</feature>
<dbReference type="PANTHER" id="PTHR43409">
    <property type="entry name" value="ANAEROBIC MAGNESIUM-PROTOPORPHYRIN IX MONOMETHYL ESTER CYCLASE-RELATED"/>
    <property type="match status" value="1"/>
</dbReference>
<dbReference type="Proteomes" id="UP000033423">
    <property type="component" value="Unassembled WGS sequence"/>
</dbReference>
<dbReference type="CDD" id="cd01335">
    <property type="entry name" value="Radical_SAM"/>
    <property type="match status" value="1"/>
</dbReference>
<dbReference type="Gene3D" id="3.80.30.20">
    <property type="entry name" value="tm_1862 like domain"/>
    <property type="match status" value="1"/>
</dbReference>